<organism evidence="1 2">
    <name type="scientific">Streblomastix strix</name>
    <dbReference type="NCBI Taxonomy" id="222440"/>
    <lineage>
        <taxon>Eukaryota</taxon>
        <taxon>Metamonada</taxon>
        <taxon>Preaxostyla</taxon>
        <taxon>Oxymonadida</taxon>
        <taxon>Streblomastigidae</taxon>
        <taxon>Streblomastix</taxon>
    </lineage>
</organism>
<feature type="non-terminal residue" evidence="1">
    <location>
        <position position="1"/>
    </location>
</feature>
<comment type="caution">
    <text evidence="1">The sequence shown here is derived from an EMBL/GenBank/DDBJ whole genome shotgun (WGS) entry which is preliminary data.</text>
</comment>
<evidence type="ECO:0000313" key="1">
    <source>
        <dbReference type="EMBL" id="KAA6368520.1"/>
    </source>
</evidence>
<protein>
    <submittedName>
        <fullName evidence="1">Uncharacterized protein</fullName>
    </submittedName>
</protein>
<gene>
    <name evidence="1" type="ORF">EZS28_035952</name>
</gene>
<proteinExistence type="predicted"/>
<evidence type="ECO:0000313" key="2">
    <source>
        <dbReference type="Proteomes" id="UP000324800"/>
    </source>
</evidence>
<dbReference type="Proteomes" id="UP000324800">
    <property type="component" value="Unassembled WGS sequence"/>
</dbReference>
<name>A0A5J4UEI9_9EUKA</name>
<accession>A0A5J4UEI9</accession>
<reference evidence="1 2" key="1">
    <citation type="submission" date="2019-03" db="EMBL/GenBank/DDBJ databases">
        <title>Single cell metagenomics reveals metabolic interactions within the superorganism composed of flagellate Streblomastix strix and complex community of Bacteroidetes bacteria on its surface.</title>
        <authorList>
            <person name="Treitli S.C."/>
            <person name="Kolisko M."/>
            <person name="Husnik F."/>
            <person name="Keeling P."/>
            <person name="Hampl V."/>
        </authorList>
    </citation>
    <scope>NUCLEOTIDE SEQUENCE [LARGE SCALE GENOMIC DNA]</scope>
    <source>
        <strain evidence="1">ST1C</strain>
    </source>
</reference>
<dbReference type="EMBL" id="SNRW01017265">
    <property type="protein sequence ID" value="KAA6368520.1"/>
    <property type="molecule type" value="Genomic_DNA"/>
</dbReference>
<sequence length="71" mass="7577">LHKPRKISRPTTIAEYLSIESLSTDQLLSIVHPNSPSTSVITITILTIDPVAALVNKAIVGTIIGLDTSIQ</sequence>
<dbReference type="AlphaFoldDB" id="A0A5J4UEI9"/>